<dbReference type="AlphaFoldDB" id="A0A4S8LGD6"/>
<dbReference type="EMBL" id="ML179435">
    <property type="protein sequence ID" value="THU87793.1"/>
    <property type="molecule type" value="Genomic_DNA"/>
</dbReference>
<proteinExistence type="predicted"/>
<evidence type="ECO:0000313" key="2">
    <source>
        <dbReference type="Proteomes" id="UP000297245"/>
    </source>
</evidence>
<dbReference type="Proteomes" id="UP000297245">
    <property type="component" value="Unassembled WGS sequence"/>
</dbReference>
<evidence type="ECO:0000313" key="1">
    <source>
        <dbReference type="EMBL" id="THU87793.1"/>
    </source>
</evidence>
<reference evidence="1 2" key="1">
    <citation type="journal article" date="2019" name="Nat. Ecol. Evol.">
        <title>Megaphylogeny resolves global patterns of mushroom evolution.</title>
        <authorList>
            <person name="Varga T."/>
            <person name="Krizsan K."/>
            <person name="Foldi C."/>
            <person name="Dima B."/>
            <person name="Sanchez-Garcia M."/>
            <person name="Sanchez-Ramirez S."/>
            <person name="Szollosi G.J."/>
            <person name="Szarkandi J.G."/>
            <person name="Papp V."/>
            <person name="Albert L."/>
            <person name="Andreopoulos W."/>
            <person name="Angelini C."/>
            <person name="Antonin V."/>
            <person name="Barry K.W."/>
            <person name="Bougher N.L."/>
            <person name="Buchanan P."/>
            <person name="Buyck B."/>
            <person name="Bense V."/>
            <person name="Catcheside P."/>
            <person name="Chovatia M."/>
            <person name="Cooper J."/>
            <person name="Damon W."/>
            <person name="Desjardin D."/>
            <person name="Finy P."/>
            <person name="Geml J."/>
            <person name="Haridas S."/>
            <person name="Hughes K."/>
            <person name="Justo A."/>
            <person name="Karasinski D."/>
            <person name="Kautmanova I."/>
            <person name="Kiss B."/>
            <person name="Kocsube S."/>
            <person name="Kotiranta H."/>
            <person name="LaButti K.M."/>
            <person name="Lechner B.E."/>
            <person name="Liimatainen K."/>
            <person name="Lipzen A."/>
            <person name="Lukacs Z."/>
            <person name="Mihaltcheva S."/>
            <person name="Morgado L.N."/>
            <person name="Niskanen T."/>
            <person name="Noordeloos M.E."/>
            <person name="Ohm R.A."/>
            <person name="Ortiz-Santana B."/>
            <person name="Ovrebo C."/>
            <person name="Racz N."/>
            <person name="Riley R."/>
            <person name="Savchenko A."/>
            <person name="Shiryaev A."/>
            <person name="Soop K."/>
            <person name="Spirin V."/>
            <person name="Szebenyi C."/>
            <person name="Tomsovsky M."/>
            <person name="Tulloss R.E."/>
            <person name="Uehling J."/>
            <person name="Grigoriev I.V."/>
            <person name="Vagvolgyi C."/>
            <person name="Papp T."/>
            <person name="Martin F.M."/>
            <person name="Miettinen O."/>
            <person name="Hibbett D.S."/>
            <person name="Nagy L.G."/>
        </authorList>
    </citation>
    <scope>NUCLEOTIDE SEQUENCE [LARGE SCALE GENOMIC DNA]</scope>
    <source>
        <strain evidence="1 2">CBS 962.96</strain>
    </source>
</reference>
<sequence length="172" mass="19943">KRQRLFQRWKMLLPTLLQPYMELMCTTNSLRDVCGLNLEPERCKCCQNARELTVKVVRFDKYESIRLWASGCRPAAVQLIGSGLFPCAPVYPSLAVDVRMLDFVTRLFLRISPNHTAWCSTVEDFLRCQGYRLEGKDPLRRRFGNTLQWFNSLQASCETYISGLLNDARQVL</sequence>
<feature type="non-terminal residue" evidence="1">
    <location>
        <position position="172"/>
    </location>
</feature>
<accession>A0A4S8LGD6</accession>
<protein>
    <recommendedName>
        <fullName evidence="3">CxC1-like cysteine cluster associated with KDZ transposases domain-containing protein</fullName>
    </recommendedName>
</protein>
<gene>
    <name evidence="1" type="ORF">K435DRAFT_577082</name>
</gene>
<evidence type="ECO:0008006" key="3">
    <source>
        <dbReference type="Google" id="ProtNLM"/>
    </source>
</evidence>
<keyword evidence="2" id="KW-1185">Reference proteome</keyword>
<organism evidence="1 2">
    <name type="scientific">Dendrothele bispora (strain CBS 962.96)</name>
    <dbReference type="NCBI Taxonomy" id="1314807"/>
    <lineage>
        <taxon>Eukaryota</taxon>
        <taxon>Fungi</taxon>
        <taxon>Dikarya</taxon>
        <taxon>Basidiomycota</taxon>
        <taxon>Agaricomycotina</taxon>
        <taxon>Agaricomycetes</taxon>
        <taxon>Agaricomycetidae</taxon>
        <taxon>Agaricales</taxon>
        <taxon>Agaricales incertae sedis</taxon>
        <taxon>Dendrothele</taxon>
    </lineage>
</organism>
<name>A0A4S8LGD6_DENBC</name>
<dbReference type="OrthoDB" id="3200967at2759"/>
<feature type="non-terminal residue" evidence="1">
    <location>
        <position position="1"/>
    </location>
</feature>